<accession>A0A517RKU6</accession>
<sequence>MLHSKTILWLLIAAFSIFSFSVSEGNQAAKPKQEMMTFRAIQTVTGPEIEIKVGDLVCSAPYFTFKHKQQPDWSVTPVKGKVQIRRGTTVSTAQQVSIAIRR</sequence>
<evidence type="ECO:0000313" key="1">
    <source>
        <dbReference type="EMBL" id="QDT44442.1"/>
    </source>
</evidence>
<dbReference type="OrthoDB" id="290416at2"/>
<dbReference type="AlphaFoldDB" id="A0A517RKU6"/>
<protein>
    <submittedName>
        <fullName evidence="1">Uncharacterized protein</fullName>
    </submittedName>
</protein>
<dbReference type="EMBL" id="CP036269">
    <property type="protein sequence ID" value="QDT44442.1"/>
    <property type="molecule type" value="Genomic_DNA"/>
</dbReference>
<organism evidence="1 2">
    <name type="scientific">Gimesia alba</name>
    <dbReference type="NCBI Taxonomy" id="2527973"/>
    <lineage>
        <taxon>Bacteria</taxon>
        <taxon>Pseudomonadati</taxon>
        <taxon>Planctomycetota</taxon>
        <taxon>Planctomycetia</taxon>
        <taxon>Planctomycetales</taxon>
        <taxon>Planctomycetaceae</taxon>
        <taxon>Gimesia</taxon>
    </lineage>
</organism>
<proteinExistence type="predicted"/>
<keyword evidence="2" id="KW-1185">Reference proteome</keyword>
<gene>
    <name evidence="1" type="ORF">Pan241w_45510</name>
</gene>
<name>A0A517RKU6_9PLAN</name>
<dbReference type="RefSeq" id="WP_145219892.1">
    <property type="nucleotide sequence ID" value="NZ_CP036269.1"/>
</dbReference>
<reference evidence="1 2" key="1">
    <citation type="submission" date="2019-02" db="EMBL/GenBank/DDBJ databases">
        <title>Deep-cultivation of Planctomycetes and their phenomic and genomic characterization uncovers novel biology.</title>
        <authorList>
            <person name="Wiegand S."/>
            <person name="Jogler M."/>
            <person name="Boedeker C."/>
            <person name="Pinto D."/>
            <person name="Vollmers J."/>
            <person name="Rivas-Marin E."/>
            <person name="Kohn T."/>
            <person name="Peeters S.H."/>
            <person name="Heuer A."/>
            <person name="Rast P."/>
            <person name="Oberbeckmann S."/>
            <person name="Bunk B."/>
            <person name="Jeske O."/>
            <person name="Meyerdierks A."/>
            <person name="Storesund J.E."/>
            <person name="Kallscheuer N."/>
            <person name="Luecker S."/>
            <person name="Lage O.M."/>
            <person name="Pohl T."/>
            <person name="Merkel B.J."/>
            <person name="Hornburger P."/>
            <person name="Mueller R.-W."/>
            <person name="Bruemmer F."/>
            <person name="Labrenz M."/>
            <person name="Spormann A.M."/>
            <person name="Op den Camp H."/>
            <person name="Overmann J."/>
            <person name="Amann R."/>
            <person name="Jetten M.S.M."/>
            <person name="Mascher T."/>
            <person name="Medema M.H."/>
            <person name="Devos D.P."/>
            <person name="Kaster A.-K."/>
            <person name="Ovreas L."/>
            <person name="Rohde M."/>
            <person name="Galperin M.Y."/>
            <person name="Jogler C."/>
        </authorList>
    </citation>
    <scope>NUCLEOTIDE SEQUENCE [LARGE SCALE GENOMIC DNA]</scope>
    <source>
        <strain evidence="1 2">Pan241w</strain>
    </source>
</reference>
<evidence type="ECO:0000313" key="2">
    <source>
        <dbReference type="Proteomes" id="UP000317171"/>
    </source>
</evidence>
<dbReference type="KEGG" id="gaz:Pan241w_45510"/>
<dbReference type="Proteomes" id="UP000317171">
    <property type="component" value="Chromosome"/>
</dbReference>